<feature type="transmembrane region" description="Helical" evidence="9">
    <location>
        <begin position="980"/>
        <end position="1007"/>
    </location>
</feature>
<sequence length="1203" mass="131924">MPNQHSFSGCPRAAIAVFRTRPAAALPRGAGLFGVSDWRRVLRLCLCLLMLAALWLHGAARADIDVPPAQLTAIEASLSTLDNAELNQTQREAAKAQLEAAAALEKEAELLLEQRAQLQEQSRETAAAAVAPLTAAERESQFKQWAARLPQGMSNDALEHLLREERNASNTLKARIDALASELTNLISRPGQRLSQMAALRQRADASAGEPASDANEPAALFEARRLRRAAEHRRALAELALYEAEQATAELRQRQLENQLQSLRQEQALRAPRIDWLSQRISANSLQRLQNQAQELAALAENSAAQHDAALHELAQRNAELAQQLLQGTQQLGEERRTLTDYEREREQIATALRDTQARLRLGSSDAATGYWLWQQRLRMPSLLALTAQRKQVQQRLAELRLQLYNATETRYAAIELSQAQPEKLPQAGQPGQPAKADGTDEAGGKAAEPSATEQAATAGSADRNAWQATQAELIDQLEQLLRRRISVLEQTDGTLQTLLTRGDELRQLMDRQLLWTPSHPRVGKQWLDEWGEQGAEAIALTAMLGKALRFLLSDLLSDPLPYLALALVLGALLALRLRAPQRLRAISEQMRDVSQDRFSLTLQALLWTLLIALPAAVALWGAGTALQQVGARHLSDVEAIGRTMVDVSRLLLLTGLWGALVQPGGLAQAHFAWPKAQITALRRAQRLAMVLILPASFAAMLALHRGAGSIISTWGRLALVVLALGLMVLSWRLMRRLWPRSQQAAPWLLRLLGWVLPAAFVAIALLALGGYIYTSTEMLGALFTSLTVVLAVLVVDGLLRRWLLLSERRLEQKRLLEQALNQGSASVVNTESGDAPPESESELTLVSISAQTHRLLRLLRLTLLALGLLWAWSEVLPALLRLDGVQLWGSSATGPDGKPMQVPVTLMDVSLGALLLLLTFSMARNLPGLLELALNSSRFISSATRYTLTTLLRYAITIAGVLFAFSLFGLRWSQLQWMAAALTVGLGFGLQEIFANFVSGLILLVERPFRVGDTVTIDKDLTGTVTRIRTRATTVLDYDNREIIIPNKTFITGQVTNWTLSDTVTRLVLNVGVAYGSDARQVRQLLLRAADEHPNVLAEPAPNAWFMALGGSTLDFELRVYVATLGERMTVRNDLNRRITELLGEANIDIAFPQLDVHLCDLPQAAQQAVHDAVQEAAQQAAQQQAQSPAAGQGPAPKPTA</sequence>
<dbReference type="GO" id="GO:0005886">
    <property type="term" value="C:plasma membrane"/>
    <property type="evidence" value="ECO:0007669"/>
    <property type="project" value="UniProtKB-SubCell"/>
</dbReference>
<dbReference type="Gene3D" id="3.30.70.100">
    <property type="match status" value="1"/>
</dbReference>
<dbReference type="Pfam" id="PF12794">
    <property type="entry name" value="MscS_TM"/>
    <property type="match status" value="1"/>
</dbReference>
<comment type="subcellular location">
    <subcellularLocation>
        <location evidence="1">Cell membrane</location>
        <topology evidence="1">Multi-pass membrane protein</topology>
    </subcellularLocation>
</comment>
<evidence type="ECO:0000256" key="4">
    <source>
        <dbReference type="ARBA" id="ARBA00022692"/>
    </source>
</evidence>
<dbReference type="AlphaFoldDB" id="A0A2A2ADT6"/>
<dbReference type="InterPro" id="IPR052702">
    <property type="entry name" value="MscS-like_channel"/>
</dbReference>
<feature type="domain" description="Mechanosensitive ion channel transmembrane helices 2/3" evidence="13">
    <location>
        <begin position="952"/>
        <end position="993"/>
    </location>
</feature>
<evidence type="ECO:0000256" key="7">
    <source>
        <dbReference type="SAM" id="Coils"/>
    </source>
</evidence>
<dbReference type="Gene3D" id="2.30.30.60">
    <property type="match status" value="1"/>
</dbReference>
<feature type="coiled-coil region" evidence="7">
    <location>
        <begin position="81"/>
        <end position="128"/>
    </location>
</feature>
<feature type="coiled-coil region" evidence="7">
    <location>
        <begin position="384"/>
        <end position="411"/>
    </location>
</feature>
<reference evidence="14 15" key="1">
    <citation type="submission" date="2017-08" db="EMBL/GenBank/DDBJ databases">
        <title>WGS of Clinical strains of the CDC Group NO-1 linked to zoonotic infections in humans.</title>
        <authorList>
            <person name="Bernier A.-M."/>
            <person name="Bernard K."/>
        </authorList>
    </citation>
    <scope>NUCLEOTIDE SEQUENCE [LARGE SCALE GENOMIC DNA]</scope>
    <source>
        <strain evidence="14 15">NML03-0146</strain>
    </source>
</reference>
<feature type="transmembrane region" description="Helical" evidence="9">
    <location>
        <begin position="602"/>
        <end position="629"/>
    </location>
</feature>
<dbReference type="InterPro" id="IPR006685">
    <property type="entry name" value="MscS_channel_2nd"/>
</dbReference>
<evidence type="ECO:0000259" key="12">
    <source>
        <dbReference type="Pfam" id="PF21082"/>
    </source>
</evidence>
<keyword evidence="4 9" id="KW-0812">Transmembrane</keyword>
<evidence type="ECO:0000313" key="15">
    <source>
        <dbReference type="Proteomes" id="UP000217999"/>
    </source>
</evidence>
<feature type="transmembrane region" description="Helical" evidence="9">
    <location>
        <begin position="753"/>
        <end position="775"/>
    </location>
</feature>
<keyword evidence="7" id="KW-0175">Coiled coil</keyword>
<evidence type="ECO:0000256" key="1">
    <source>
        <dbReference type="ARBA" id="ARBA00004651"/>
    </source>
</evidence>
<feature type="coiled-coil region" evidence="7">
    <location>
        <begin position="155"/>
        <end position="182"/>
    </location>
</feature>
<evidence type="ECO:0000259" key="11">
    <source>
        <dbReference type="Pfam" id="PF12794"/>
    </source>
</evidence>
<dbReference type="InterPro" id="IPR006686">
    <property type="entry name" value="MscS_channel_CS"/>
</dbReference>
<dbReference type="InterPro" id="IPR049278">
    <property type="entry name" value="MS_channel_C"/>
</dbReference>
<feature type="transmembrane region" description="Helical" evidence="9">
    <location>
        <begin position="781"/>
        <end position="801"/>
    </location>
</feature>
<feature type="domain" description="Mechanosensitive ion channel MscS C-terminal" evidence="12">
    <location>
        <begin position="1070"/>
        <end position="1152"/>
    </location>
</feature>
<evidence type="ECO:0000256" key="5">
    <source>
        <dbReference type="ARBA" id="ARBA00022989"/>
    </source>
</evidence>
<evidence type="ECO:0000256" key="8">
    <source>
        <dbReference type="SAM" id="MobiDB-lite"/>
    </source>
</evidence>
<dbReference type="PANTHER" id="PTHR30347">
    <property type="entry name" value="POTASSIUM CHANNEL RELATED"/>
    <property type="match status" value="1"/>
</dbReference>
<evidence type="ECO:0000256" key="6">
    <source>
        <dbReference type="ARBA" id="ARBA00023136"/>
    </source>
</evidence>
<dbReference type="Pfam" id="PF21082">
    <property type="entry name" value="MS_channel_3rd"/>
    <property type="match status" value="1"/>
</dbReference>
<dbReference type="Pfam" id="PF21088">
    <property type="entry name" value="MS_channel_1st"/>
    <property type="match status" value="1"/>
</dbReference>
<keyword evidence="3" id="KW-1003">Cell membrane</keyword>
<feature type="transmembrane region" description="Helical" evidence="9">
    <location>
        <begin position="649"/>
        <end position="668"/>
    </location>
</feature>
<feature type="transmembrane region" description="Helical" evidence="9">
    <location>
        <begin position="715"/>
        <end position="733"/>
    </location>
</feature>
<evidence type="ECO:0000259" key="10">
    <source>
        <dbReference type="Pfam" id="PF00924"/>
    </source>
</evidence>
<keyword evidence="5 9" id="KW-1133">Transmembrane helix</keyword>
<name>A0A2A2ADT6_9BURK</name>
<dbReference type="EMBL" id="NSJF01000001">
    <property type="protein sequence ID" value="PAT35976.1"/>
    <property type="molecule type" value="Genomic_DNA"/>
</dbReference>
<dbReference type="Proteomes" id="UP000217999">
    <property type="component" value="Unassembled WGS sequence"/>
</dbReference>
<feature type="region of interest" description="Disordered" evidence="8">
    <location>
        <begin position="1175"/>
        <end position="1203"/>
    </location>
</feature>
<dbReference type="SUPFAM" id="SSF82861">
    <property type="entry name" value="Mechanosensitive channel protein MscS (YggB), transmembrane region"/>
    <property type="match status" value="1"/>
</dbReference>
<gene>
    <name evidence="14" type="ORF">CK620_01690</name>
</gene>
<evidence type="ECO:0000256" key="2">
    <source>
        <dbReference type="ARBA" id="ARBA00008017"/>
    </source>
</evidence>
<feature type="domain" description="Mechanosensitive ion channel inner membrane" evidence="11">
    <location>
        <begin position="563"/>
        <end position="890"/>
    </location>
</feature>
<accession>A0A2A2ADT6</accession>
<evidence type="ECO:0000256" key="3">
    <source>
        <dbReference type="ARBA" id="ARBA00022475"/>
    </source>
</evidence>
<comment type="similarity">
    <text evidence="2">Belongs to the MscS (TC 1.A.23) family.</text>
</comment>
<dbReference type="Gene3D" id="1.10.287.1260">
    <property type="match status" value="1"/>
</dbReference>
<dbReference type="InterPro" id="IPR049142">
    <property type="entry name" value="MS_channel_1st"/>
</dbReference>
<evidence type="ECO:0000259" key="13">
    <source>
        <dbReference type="Pfam" id="PF21088"/>
    </source>
</evidence>
<keyword evidence="6 9" id="KW-0472">Membrane</keyword>
<feature type="coiled-coil region" evidence="7">
    <location>
        <begin position="240"/>
        <end position="360"/>
    </location>
</feature>
<dbReference type="InterPro" id="IPR011066">
    <property type="entry name" value="MscS_channel_C_sf"/>
</dbReference>
<evidence type="ECO:0000313" key="14">
    <source>
        <dbReference type="EMBL" id="PAT35976.1"/>
    </source>
</evidence>
<feature type="transmembrane region" description="Helical" evidence="9">
    <location>
        <begin position="860"/>
        <end position="882"/>
    </location>
</feature>
<evidence type="ECO:0000256" key="9">
    <source>
        <dbReference type="SAM" id="Phobius"/>
    </source>
</evidence>
<dbReference type="Pfam" id="PF00924">
    <property type="entry name" value="MS_channel_2nd"/>
    <property type="match status" value="1"/>
</dbReference>
<dbReference type="PROSITE" id="PS01246">
    <property type="entry name" value="UPF0003"/>
    <property type="match status" value="1"/>
</dbReference>
<feature type="transmembrane region" description="Helical" evidence="9">
    <location>
        <begin position="902"/>
        <end position="922"/>
    </location>
</feature>
<dbReference type="PANTHER" id="PTHR30347:SF1">
    <property type="entry name" value="MECHANOSENSITIVE CHANNEL MSCK"/>
    <property type="match status" value="1"/>
</dbReference>
<comment type="caution">
    <text evidence="14">The sequence shown here is derived from an EMBL/GenBank/DDBJ whole genome shotgun (WGS) entry which is preliminary data.</text>
</comment>
<feature type="region of interest" description="Disordered" evidence="8">
    <location>
        <begin position="421"/>
        <end position="464"/>
    </location>
</feature>
<feature type="transmembrane region" description="Helical" evidence="9">
    <location>
        <begin position="689"/>
        <end position="709"/>
    </location>
</feature>
<protein>
    <submittedName>
        <fullName evidence="14">Mechanosensitive ion channel protein MscS</fullName>
    </submittedName>
</protein>
<feature type="compositionally biased region" description="Low complexity" evidence="8">
    <location>
        <begin position="1175"/>
        <end position="1197"/>
    </location>
</feature>
<dbReference type="GO" id="GO:0008381">
    <property type="term" value="F:mechanosensitive monoatomic ion channel activity"/>
    <property type="evidence" value="ECO:0007669"/>
    <property type="project" value="UniProtKB-ARBA"/>
</dbReference>
<dbReference type="SUPFAM" id="SSF50182">
    <property type="entry name" value="Sm-like ribonucleoproteins"/>
    <property type="match status" value="1"/>
</dbReference>
<organism evidence="14 15">
    <name type="scientific">Vandammella animalimorsus</name>
    <dbReference type="NCBI Taxonomy" id="2029117"/>
    <lineage>
        <taxon>Bacteria</taxon>
        <taxon>Pseudomonadati</taxon>
        <taxon>Pseudomonadota</taxon>
        <taxon>Betaproteobacteria</taxon>
        <taxon>Burkholderiales</taxon>
        <taxon>Comamonadaceae</taxon>
        <taxon>Vandammella</taxon>
    </lineage>
</organism>
<dbReference type="InterPro" id="IPR011014">
    <property type="entry name" value="MscS_channel_TM-2"/>
</dbReference>
<feature type="domain" description="Mechanosensitive ion channel MscS" evidence="10">
    <location>
        <begin position="995"/>
        <end position="1061"/>
    </location>
</feature>
<dbReference type="InterPro" id="IPR010920">
    <property type="entry name" value="LSM_dom_sf"/>
</dbReference>
<dbReference type="SUPFAM" id="SSF82689">
    <property type="entry name" value="Mechanosensitive channel protein MscS (YggB), C-terminal domain"/>
    <property type="match status" value="1"/>
</dbReference>
<dbReference type="InterPro" id="IPR023408">
    <property type="entry name" value="MscS_beta-dom_sf"/>
</dbReference>
<feature type="transmembrane region" description="Helical" evidence="9">
    <location>
        <begin position="953"/>
        <end position="974"/>
    </location>
</feature>
<proteinExistence type="inferred from homology"/>
<dbReference type="InterPro" id="IPR025692">
    <property type="entry name" value="MscS_IM_dom1"/>
</dbReference>
<feature type="transmembrane region" description="Helical" evidence="9">
    <location>
        <begin position="562"/>
        <end position="581"/>
    </location>
</feature>